<dbReference type="InterPro" id="IPR009006">
    <property type="entry name" value="Ala_racemase/Decarboxylase_C"/>
</dbReference>
<dbReference type="Pfam" id="PF17810">
    <property type="entry name" value="Arg_decarb_HB"/>
    <property type="match status" value="1"/>
</dbReference>
<evidence type="ECO:0000256" key="11">
    <source>
        <dbReference type="ARBA" id="ARBA00023239"/>
    </source>
</evidence>
<dbReference type="InterPro" id="IPR000183">
    <property type="entry name" value="Orn/DAP/Arg_de-COase"/>
</dbReference>
<evidence type="ECO:0000313" key="18">
    <source>
        <dbReference type="EMBL" id="SHF66792.1"/>
    </source>
</evidence>
<dbReference type="CDD" id="cd06830">
    <property type="entry name" value="PLPDE_III_ADC"/>
    <property type="match status" value="1"/>
</dbReference>
<dbReference type="Gene3D" id="1.20.58.930">
    <property type="match status" value="1"/>
</dbReference>
<evidence type="ECO:0000256" key="9">
    <source>
        <dbReference type="ARBA" id="ARBA00023066"/>
    </source>
</evidence>
<dbReference type="SUPFAM" id="SSF51419">
    <property type="entry name" value="PLP-binding barrel"/>
    <property type="match status" value="1"/>
</dbReference>
<proteinExistence type="inferred from homology"/>
<dbReference type="OrthoDB" id="9802658at2"/>
<keyword evidence="9 12" id="KW-0745">Spermidine biosynthesis</keyword>
<dbReference type="PIRSF" id="PIRSF001336">
    <property type="entry name" value="Arg_decrbxlase"/>
    <property type="match status" value="1"/>
</dbReference>
<dbReference type="NCBIfam" id="NF003763">
    <property type="entry name" value="PRK05354.1"/>
    <property type="match status" value="1"/>
</dbReference>
<dbReference type="EMBL" id="FQVF01000010">
    <property type="protein sequence ID" value="SHF66792.1"/>
    <property type="molecule type" value="Genomic_DNA"/>
</dbReference>
<organism evidence="18 19">
    <name type="scientific">Marinomonas polaris DSM 16579</name>
    <dbReference type="NCBI Taxonomy" id="1122206"/>
    <lineage>
        <taxon>Bacteria</taxon>
        <taxon>Pseudomonadati</taxon>
        <taxon>Pseudomonadota</taxon>
        <taxon>Gammaproteobacteria</taxon>
        <taxon>Oceanospirillales</taxon>
        <taxon>Oceanospirillaceae</taxon>
        <taxon>Marinomonas</taxon>
    </lineage>
</organism>
<dbReference type="HAMAP" id="MF_01417">
    <property type="entry name" value="SpeA"/>
    <property type="match status" value="1"/>
</dbReference>
<dbReference type="STRING" id="1122206.SAMN02745753_02405"/>
<evidence type="ECO:0000259" key="16">
    <source>
        <dbReference type="Pfam" id="PF17810"/>
    </source>
</evidence>
<comment type="similarity">
    <text evidence="4 12">Belongs to the Orn/Lys/Arg decarboxylase class-II family. SpeA subfamily.</text>
</comment>
<dbReference type="AlphaFoldDB" id="A0A1M5DJ78"/>
<feature type="binding site" evidence="12">
    <location>
        <begin position="282"/>
        <end position="292"/>
    </location>
    <ligand>
        <name>substrate</name>
    </ligand>
</feature>
<dbReference type="PROSITE" id="PS00879">
    <property type="entry name" value="ODR_DC_2_2"/>
    <property type="match status" value="1"/>
</dbReference>
<feature type="domain" description="Arginine decarboxylase C-terminal helical" evidence="17">
    <location>
        <begin position="582"/>
        <end position="631"/>
    </location>
</feature>
<feature type="domain" description="Arginine decarboxylase helical bundle" evidence="16">
    <location>
        <begin position="366"/>
        <end position="454"/>
    </location>
</feature>
<comment type="pathway">
    <text evidence="12">Amine and polyamine biosynthesis; agmatine biosynthesis; agmatine from L-arginine: step 1/1.</text>
</comment>
<evidence type="ECO:0000256" key="10">
    <source>
        <dbReference type="ARBA" id="ARBA00023115"/>
    </source>
</evidence>
<comment type="catalytic activity">
    <reaction evidence="12">
        <text>L-arginine + H(+) = agmatine + CO2</text>
        <dbReference type="Rhea" id="RHEA:17641"/>
        <dbReference type="ChEBI" id="CHEBI:15378"/>
        <dbReference type="ChEBI" id="CHEBI:16526"/>
        <dbReference type="ChEBI" id="CHEBI:32682"/>
        <dbReference type="ChEBI" id="CHEBI:58145"/>
        <dbReference type="EC" id="4.1.1.19"/>
    </reaction>
</comment>
<comment type="cofactor">
    <cofactor evidence="2 12">
        <name>Mg(2+)</name>
        <dbReference type="ChEBI" id="CHEBI:18420"/>
    </cofactor>
</comment>
<dbReference type="Pfam" id="PF17944">
    <property type="entry name" value="Arg_decarbox_C"/>
    <property type="match status" value="1"/>
</dbReference>
<dbReference type="NCBIfam" id="TIGR01273">
    <property type="entry name" value="speA"/>
    <property type="match status" value="1"/>
</dbReference>
<keyword evidence="5 12" id="KW-0479">Metal-binding</keyword>
<dbReference type="PRINTS" id="PR01180">
    <property type="entry name" value="ARGDCRBXLASE"/>
</dbReference>
<evidence type="ECO:0000256" key="3">
    <source>
        <dbReference type="ARBA" id="ARBA00002257"/>
    </source>
</evidence>
<keyword evidence="11 12" id="KW-0456">Lyase</keyword>
<feature type="modified residue" description="N6-(pyridoxal phosphate)lysine" evidence="12 13">
    <location>
        <position position="98"/>
    </location>
</feature>
<keyword evidence="8 12" id="KW-0663">Pyridoxal phosphate</keyword>
<dbReference type="PRINTS" id="PR01179">
    <property type="entry name" value="ODADCRBXLASE"/>
</dbReference>
<evidence type="ECO:0000259" key="17">
    <source>
        <dbReference type="Pfam" id="PF17944"/>
    </source>
</evidence>
<dbReference type="FunFam" id="3.20.20.10:FF:000001">
    <property type="entry name" value="Biosynthetic arginine decarboxylase"/>
    <property type="match status" value="1"/>
</dbReference>
<dbReference type="InterPro" id="IPR029066">
    <property type="entry name" value="PLP-binding_barrel"/>
</dbReference>
<dbReference type="InterPro" id="IPR022657">
    <property type="entry name" value="De-COase2_CS"/>
</dbReference>
<gene>
    <name evidence="12" type="primary">speA</name>
    <name evidence="18" type="ORF">SAMN02745753_02405</name>
</gene>
<comment type="cofactor">
    <cofactor evidence="1 12 13">
        <name>pyridoxal 5'-phosphate</name>
        <dbReference type="ChEBI" id="CHEBI:597326"/>
    </cofactor>
</comment>
<name>A0A1M5DJ78_9GAMM</name>
<evidence type="ECO:0000259" key="15">
    <source>
        <dbReference type="Pfam" id="PF02784"/>
    </source>
</evidence>
<dbReference type="GO" id="GO:0006527">
    <property type="term" value="P:L-arginine catabolic process"/>
    <property type="evidence" value="ECO:0007669"/>
    <property type="project" value="InterPro"/>
</dbReference>
<keyword evidence="7 12" id="KW-0460">Magnesium</keyword>
<sequence length="634" mass="71638">MKPWSIKDSMELYNVSHWSSGFFSINDKGRAIALPDRENSIDLTELSVALKQQGIPYPCLVRFPNILHSRIEKITNSFQQAIEHYDYQAKYAIVYPIKVNQQRRVVEEIAACQPDNAATVGLEAGSKPELMAVLAMHKNADGIIVCNGYKDREFIHLALMAEKMGHQVFIVVEKMHELDWILEEADKIGVQPRIGIRIRLASTCTTHWGNSGGEKSKFGLTTSQLLRAIDRLRELDLLHCLELIHFHLGSQITRIRDIQNSLKECARYYAELHQMGVKVKWVDVGGGLGVDYEGTRCQNDFSANYSIGEYANNVVFAFHNVCEQYELPHPHLISESGRAVTAHHAMMIADVFSHGAEHLPIEEPAEDSELELQRLWASYQSLKGENEEESRSLVEIYHDLLDDFNDSLTLYNHGQLNLSQRAQAENLFLSACRNLLPRLDNRNRGHRAVIDELNERLAEKLFVNLSVFQSMPDAWGIDQLFPVLPLQGLDQAPSFRGKIQDVTCDSDGCLYSYVDGQGIESSLPLPPPPPKGEDYLMGFFLVGAYQETLGDLHNLFGDTCSVDVYLTDDGFRIDHILKGDSVQDVLKSVSYNEQELMKRYQDKVAASPLSQEEQVSLMATYKKVLEGTTYLTQV</sequence>
<evidence type="ECO:0000256" key="2">
    <source>
        <dbReference type="ARBA" id="ARBA00001946"/>
    </source>
</evidence>
<feature type="active site" description="Proton donor" evidence="14">
    <location>
        <position position="504"/>
    </location>
</feature>
<keyword evidence="10 12" id="KW-0620">Polyamine biosynthesis</keyword>
<dbReference type="Gene3D" id="3.20.20.10">
    <property type="entry name" value="Alanine racemase"/>
    <property type="match status" value="1"/>
</dbReference>
<evidence type="ECO:0000256" key="8">
    <source>
        <dbReference type="ARBA" id="ARBA00022898"/>
    </source>
</evidence>
<protein>
    <recommendedName>
        <fullName evidence="12">Biosynthetic arginine decarboxylase</fullName>
        <shortName evidence="12">ADC</shortName>
        <ecNumber evidence="12">4.1.1.19</ecNumber>
    </recommendedName>
</protein>
<dbReference type="GO" id="GO:0008295">
    <property type="term" value="P:spermidine biosynthetic process"/>
    <property type="evidence" value="ECO:0007669"/>
    <property type="project" value="UniProtKB-UniRule"/>
</dbReference>
<feature type="domain" description="Orn/DAP/Arg decarboxylase 2 N-terminal" evidence="15">
    <location>
        <begin position="73"/>
        <end position="342"/>
    </location>
</feature>
<dbReference type="GO" id="GO:0046872">
    <property type="term" value="F:metal ion binding"/>
    <property type="evidence" value="ECO:0007669"/>
    <property type="project" value="UniProtKB-KW"/>
</dbReference>
<dbReference type="Gene3D" id="1.10.287.3440">
    <property type="match status" value="1"/>
</dbReference>
<reference evidence="19" key="1">
    <citation type="submission" date="2016-11" db="EMBL/GenBank/DDBJ databases">
        <authorList>
            <person name="Varghese N."/>
            <person name="Submissions S."/>
        </authorList>
    </citation>
    <scope>NUCLEOTIDE SEQUENCE [LARGE SCALE GENOMIC DNA]</scope>
    <source>
        <strain evidence="19">DSM 16579</strain>
    </source>
</reference>
<dbReference type="InterPro" id="IPR041128">
    <property type="entry name" value="Arg_decarbox_C"/>
</dbReference>
<evidence type="ECO:0000256" key="14">
    <source>
        <dbReference type="PIRSR" id="PIRSR600183-50"/>
    </source>
</evidence>
<evidence type="ECO:0000256" key="1">
    <source>
        <dbReference type="ARBA" id="ARBA00001933"/>
    </source>
</evidence>
<evidence type="ECO:0000256" key="5">
    <source>
        <dbReference type="ARBA" id="ARBA00022723"/>
    </source>
</evidence>
<dbReference type="EC" id="4.1.1.19" evidence="12"/>
<evidence type="ECO:0000256" key="4">
    <source>
        <dbReference type="ARBA" id="ARBA00008357"/>
    </source>
</evidence>
<evidence type="ECO:0000256" key="12">
    <source>
        <dbReference type="HAMAP-Rule" id="MF_01417"/>
    </source>
</evidence>
<dbReference type="GO" id="GO:0008792">
    <property type="term" value="F:arginine decarboxylase activity"/>
    <property type="evidence" value="ECO:0007669"/>
    <property type="project" value="UniProtKB-UniRule"/>
</dbReference>
<dbReference type="Proteomes" id="UP000184517">
    <property type="component" value="Unassembled WGS sequence"/>
</dbReference>
<dbReference type="InterPro" id="IPR022644">
    <property type="entry name" value="De-COase2_N"/>
</dbReference>
<keyword evidence="6 12" id="KW-0210">Decarboxylase</keyword>
<dbReference type="Gene3D" id="2.40.37.10">
    <property type="entry name" value="Lyase, Ornithine Decarboxylase, Chain A, domain 1"/>
    <property type="match status" value="1"/>
</dbReference>
<dbReference type="SUPFAM" id="SSF50621">
    <property type="entry name" value="Alanine racemase C-terminal domain-like"/>
    <property type="match status" value="1"/>
</dbReference>
<dbReference type="Pfam" id="PF02784">
    <property type="entry name" value="Orn_Arg_deC_N"/>
    <property type="match status" value="1"/>
</dbReference>
<keyword evidence="19" id="KW-1185">Reference proteome</keyword>
<dbReference type="InterPro" id="IPR040634">
    <property type="entry name" value="Arg_decarb_HB"/>
</dbReference>
<accession>A0A1M5DJ78</accession>
<evidence type="ECO:0000256" key="7">
    <source>
        <dbReference type="ARBA" id="ARBA00022842"/>
    </source>
</evidence>
<evidence type="ECO:0000256" key="6">
    <source>
        <dbReference type="ARBA" id="ARBA00022793"/>
    </source>
</evidence>
<dbReference type="PANTHER" id="PTHR43295">
    <property type="entry name" value="ARGININE DECARBOXYLASE"/>
    <property type="match status" value="1"/>
</dbReference>
<dbReference type="GO" id="GO:0033388">
    <property type="term" value="P:putrescine biosynthetic process from arginine"/>
    <property type="evidence" value="ECO:0007669"/>
    <property type="project" value="TreeGrafter"/>
</dbReference>
<evidence type="ECO:0000313" key="19">
    <source>
        <dbReference type="Proteomes" id="UP000184517"/>
    </source>
</evidence>
<dbReference type="UniPathway" id="UPA00186">
    <property type="reaction ID" value="UER00284"/>
</dbReference>
<dbReference type="InterPro" id="IPR002985">
    <property type="entry name" value="Arg_decrbxlase"/>
</dbReference>
<evidence type="ECO:0000256" key="13">
    <source>
        <dbReference type="PIRSR" id="PIRSR001336-50"/>
    </source>
</evidence>
<dbReference type="PANTHER" id="PTHR43295:SF9">
    <property type="entry name" value="BIOSYNTHETIC ARGININE DECARBOXYLASE"/>
    <property type="match status" value="1"/>
</dbReference>
<dbReference type="RefSeq" id="WP_072839941.1">
    <property type="nucleotide sequence ID" value="NZ_FQVF01000010.1"/>
</dbReference>
<comment type="function">
    <text evidence="3 12">Catalyzes the biosynthesis of agmatine from arginine.</text>
</comment>